<evidence type="ECO:0000313" key="2">
    <source>
        <dbReference type="EMBL" id="KAK0673286.1"/>
    </source>
</evidence>
<keyword evidence="3" id="KW-1185">Reference proteome</keyword>
<sequence length="348" mass="39516">MGPPKRTDSRRRNGPSTKRKIDQMSDDAVAPLPTPDLTPPRQGGNRATASTSKPATKRQRLPFDRCTRCLSLFQKRAPLPPAEWNERTNSFCSRCFMLLYVCETKAATDTLLAQCERGIPTLDAASWEVWQGQLLLLSQSLVAEGKNIVKAAMDPKTKELFEKEGEKRPWSTVIYGLDRSLNWLEVQNEASVRLLGDKWRSELKGWINMASMMLLHTFFDPTTPVDPEQQCGGHCEHCKRLLRSQEQLCDARRAQEDIVLTLPAIPSPSSPWSTRPVFSSKLDELAALDKSLEKGFTCREQRPASWRGDPDVSKLNFDDWVVRYDEWKGYDQALQDNMDKFDALDGQP</sequence>
<accession>A0AA39ZLG7</accession>
<evidence type="ECO:0000313" key="3">
    <source>
        <dbReference type="Proteomes" id="UP001174997"/>
    </source>
</evidence>
<reference evidence="2" key="1">
    <citation type="submission" date="2023-06" db="EMBL/GenBank/DDBJ databases">
        <title>Genome-scale phylogeny and comparative genomics of the fungal order Sordariales.</title>
        <authorList>
            <consortium name="Lawrence Berkeley National Laboratory"/>
            <person name="Hensen N."/>
            <person name="Bonometti L."/>
            <person name="Westerberg I."/>
            <person name="Brannstrom I.O."/>
            <person name="Guillou S."/>
            <person name="Cros-Aarteil S."/>
            <person name="Calhoun S."/>
            <person name="Haridas S."/>
            <person name="Kuo A."/>
            <person name="Mondo S."/>
            <person name="Pangilinan J."/>
            <person name="Riley R."/>
            <person name="Labutti K."/>
            <person name="Andreopoulos B."/>
            <person name="Lipzen A."/>
            <person name="Chen C."/>
            <person name="Yanf M."/>
            <person name="Daum C."/>
            <person name="Ng V."/>
            <person name="Clum A."/>
            <person name="Steindorff A."/>
            <person name="Ohm R."/>
            <person name="Martin F."/>
            <person name="Silar P."/>
            <person name="Natvig D."/>
            <person name="Lalanne C."/>
            <person name="Gautier V."/>
            <person name="Ament-Velasquez S.L."/>
            <person name="Kruys A."/>
            <person name="Hutchinson M.I."/>
            <person name="Powell A.J."/>
            <person name="Barry K."/>
            <person name="Miller A.N."/>
            <person name="Grigoriev I.V."/>
            <person name="Debuchy R."/>
            <person name="Gladieux P."/>
            <person name="Thoren M.H."/>
            <person name="Johannesson H."/>
        </authorList>
    </citation>
    <scope>NUCLEOTIDE SEQUENCE</scope>
    <source>
        <strain evidence="2">CBS 307.81</strain>
    </source>
</reference>
<gene>
    <name evidence="2" type="ORF">QBC41DRAFT_395625</name>
</gene>
<comment type="caution">
    <text evidence="2">The sequence shown here is derived from an EMBL/GenBank/DDBJ whole genome shotgun (WGS) entry which is preliminary data.</text>
</comment>
<dbReference type="AlphaFoldDB" id="A0AA39ZLG7"/>
<name>A0AA39ZLG7_9PEZI</name>
<protein>
    <submittedName>
        <fullName evidence="2">Uncharacterized protein</fullName>
    </submittedName>
</protein>
<feature type="compositionally biased region" description="Basic and acidic residues" evidence="1">
    <location>
        <begin position="1"/>
        <end position="11"/>
    </location>
</feature>
<organism evidence="2 3">
    <name type="scientific">Cercophora samala</name>
    <dbReference type="NCBI Taxonomy" id="330535"/>
    <lineage>
        <taxon>Eukaryota</taxon>
        <taxon>Fungi</taxon>
        <taxon>Dikarya</taxon>
        <taxon>Ascomycota</taxon>
        <taxon>Pezizomycotina</taxon>
        <taxon>Sordariomycetes</taxon>
        <taxon>Sordariomycetidae</taxon>
        <taxon>Sordariales</taxon>
        <taxon>Lasiosphaeriaceae</taxon>
        <taxon>Cercophora</taxon>
    </lineage>
</organism>
<proteinExistence type="predicted"/>
<feature type="region of interest" description="Disordered" evidence="1">
    <location>
        <begin position="1"/>
        <end position="58"/>
    </location>
</feature>
<feature type="compositionally biased region" description="Polar residues" evidence="1">
    <location>
        <begin position="45"/>
        <end position="54"/>
    </location>
</feature>
<dbReference type="EMBL" id="JAULSY010000007">
    <property type="protein sequence ID" value="KAK0673286.1"/>
    <property type="molecule type" value="Genomic_DNA"/>
</dbReference>
<dbReference type="Proteomes" id="UP001174997">
    <property type="component" value="Unassembled WGS sequence"/>
</dbReference>
<evidence type="ECO:0000256" key="1">
    <source>
        <dbReference type="SAM" id="MobiDB-lite"/>
    </source>
</evidence>